<evidence type="ECO:0000256" key="4">
    <source>
        <dbReference type="ARBA" id="ARBA00022679"/>
    </source>
</evidence>
<feature type="domain" description="NOL9 N-terminal" evidence="11">
    <location>
        <begin position="183"/>
        <end position="239"/>
    </location>
</feature>
<dbReference type="GO" id="GO:0000448">
    <property type="term" value="P:cleavage in ITS2 between 5.8S rRNA and LSU-rRNA of tricistronic rRNA transcript (SSU-rRNA, 5.8S rRNA, LSU-rRNA)"/>
    <property type="evidence" value="ECO:0007669"/>
    <property type="project" value="TreeGrafter"/>
</dbReference>
<dbReference type="GO" id="GO:0005634">
    <property type="term" value="C:nucleus"/>
    <property type="evidence" value="ECO:0007669"/>
    <property type="project" value="TreeGrafter"/>
</dbReference>
<dbReference type="OrthoDB" id="2405412at2759"/>
<gene>
    <name evidence="12" type="primary">Nol9</name>
    <name evidence="12" type="ORF">RSOLAG1IB_03308</name>
</gene>
<keyword evidence="7" id="KW-0067">ATP-binding</keyword>
<name>A0A0B7FNU7_THACB</name>
<reference evidence="12 13" key="1">
    <citation type="submission" date="2014-11" db="EMBL/GenBank/DDBJ databases">
        <authorList>
            <person name="Wibberg Daniel"/>
        </authorList>
    </citation>
    <scope>NUCLEOTIDE SEQUENCE [LARGE SCALE GENOMIC DNA]</scope>
    <source>
        <strain evidence="12">Rhizoctonia solani AG1-IB 7/3/14</strain>
    </source>
</reference>
<evidence type="ECO:0000256" key="5">
    <source>
        <dbReference type="ARBA" id="ARBA00022741"/>
    </source>
</evidence>
<evidence type="ECO:0000256" key="2">
    <source>
        <dbReference type="ARBA" id="ARBA00018706"/>
    </source>
</evidence>
<evidence type="ECO:0000256" key="6">
    <source>
        <dbReference type="ARBA" id="ARBA00022777"/>
    </source>
</evidence>
<keyword evidence="4" id="KW-0808">Transferase</keyword>
<evidence type="ECO:0000313" key="13">
    <source>
        <dbReference type="Proteomes" id="UP000059188"/>
    </source>
</evidence>
<dbReference type="STRING" id="1108050.A0A0B7FNU7"/>
<comment type="similarity">
    <text evidence="1">Belongs to the Clp1 family. NOL9/GRC3 subfamily.</text>
</comment>
<evidence type="ECO:0000259" key="11">
    <source>
        <dbReference type="Pfam" id="PF24419"/>
    </source>
</evidence>
<evidence type="ECO:0000256" key="3">
    <source>
        <dbReference type="ARBA" id="ARBA00019824"/>
    </source>
</evidence>
<feature type="region of interest" description="Disordered" evidence="9">
    <location>
        <begin position="21"/>
        <end position="149"/>
    </location>
</feature>
<dbReference type="InterPro" id="IPR057573">
    <property type="entry name" value="NOL9_N"/>
</dbReference>
<dbReference type="Proteomes" id="UP000059188">
    <property type="component" value="Unassembled WGS sequence"/>
</dbReference>
<dbReference type="InterPro" id="IPR032319">
    <property type="entry name" value="CLP1_P"/>
</dbReference>
<keyword evidence="13" id="KW-1185">Reference proteome</keyword>
<dbReference type="GO" id="GO:0005524">
    <property type="term" value="F:ATP binding"/>
    <property type="evidence" value="ECO:0007669"/>
    <property type="project" value="UniProtKB-KW"/>
</dbReference>
<dbReference type="PANTHER" id="PTHR12755">
    <property type="entry name" value="CLEAVAGE/POLYADENYLATION FACTOR IA SUBUNIT CLP1P"/>
    <property type="match status" value="1"/>
</dbReference>
<evidence type="ECO:0000256" key="8">
    <source>
        <dbReference type="ARBA" id="ARBA00071212"/>
    </source>
</evidence>
<dbReference type="EMBL" id="LN679103">
    <property type="protein sequence ID" value="CEL59375.1"/>
    <property type="molecule type" value="Genomic_DNA"/>
</dbReference>
<dbReference type="Pfam" id="PF16575">
    <property type="entry name" value="CLP1_P"/>
    <property type="match status" value="1"/>
</dbReference>
<accession>A0A0B7FNU7</accession>
<evidence type="ECO:0000256" key="7">
    <source>
        <dbReference type="ARBA" id="ARBA00022840"/>
    </source>
</evidence>
<evidence type="ECO:0000256" key="1">
    <source>
        <dbReference type="ARBA" id="ARBA00011003"/>
    </source>
</evidence>
<dbReference type="Pfam" id="PF24419">
    <property type="entry name" value="Cupin_NOL9"/>
    <property type="match status" value="1"/>
</dbReference>
<dbReference type="AlphaFoldDB" id="A0A0B7FNU7"/>
<proteinExistence type="inferred from homology"/>
<dbReference type="PANTHER" id="PTHR12755:SF3">
    <property type="entry name" value="POLYNUCLEOTIDE 5'-HYDROXYL-KINASE NOL9"/>
    <property type="match status" value="1"/>
</dbReference>
<organism evidence="12 13">
    <name type="scientific">Thanatephorus cucumeris (strain AG1-IB / isolate 7/3/14)</name>
    <name type="common">Lettuce bottom rot fungus</name>
    <name type="synonym">Rhizoctonia solani</name>
    <dbReference type="NCBI Taxonomy" id="1108050"/>
    <lineage>
        <taxon>Eukaryota</taxon>
        <taxon>Fungi</taxon>
        <taxon>Dikarya</taxon>
        <taxon>Basidiomycota</taxon>
        <taxon>Agaricomycotina</taxon>
        <taxon>Agaricomycetes</taxon>
        <taxon>Cantharellales</taxon>
        <taxon>Ceratobasidiaceae</taxon>
        <taxon>Rhizoctonia</taxon>
        <taxon>Rhizoctonia solani AG-1</taxon>
    </lineage>
</organism>
<evidence type="ECO:0000259" key="10">
    <source>
        <dbReference type="Pfam" id="PF16575"/>
    </source>
</evidence>
<keyword evidence="6" id="KW-0418">Kinase</keyword>
<dbReference type="Gene3D" id="3.40.50.300">
    <property type="entry name" value="P-loop containing nucleotide triphosphate hydrolases"/>
    <property type="match status" value="1"/>
</dbReference>
<dbReference type="SUPFAM" id="SSF52540">
    <property type="entry name" value="P-loop containing nucleoside triphosphate hydrolases"/>
    <property type="match status" value="1"/>
</dbReference>
<keyword evidence="5" id="KW-0547">Nucleotide-binding</keyword>
<dbReference type="InterPro" id="IPR027417">
    <property type="entry name" value="P-loop_NTPase"/>
</dbReference>
<evidence type="ECO:0000256" key="9">
    <source>
        <dbReference type="SAM" id="MobiDB-lite"/>
    </source>
</evidence>
<evidence type="ECO:0000313" key="12">
    <source>
        <dbReference type="EMBL" id="CEL59375.1"/>
    </source>
</evidence>
<dbReference type="InterPro" id="IPR045116">
    <property type="entry name" value="Clp1/Grc3"/>
</dbReference>
<sequence>MSGEPTLSAVARRRAKLEAAVVTGSDPIQKIDHGPGTPANTTFPAVDTAPPSPLKQKSSGKSSKRNEISTGHNIDFHSRKKARAHQYSQVAPATEEPMSLDYLHGRPYSPSQPLNVSSEEEVLTITPTPERAGPAYTSQQATEPDLPFRSTKNIPDLIEEKNCFTISPEDVNLIFGRCTTARVITLSQGESLLFVGTMELTLLQGSIRLLGTILSPSKTSHKIFAPRSHPIPVLEALGVPASTSFGIPSQEGPDLISRLPKHITQALSSSHVVLALQELVTGVEELGRVVQTFSGIFEPDLRDRGATQQILRSAYMYRAESQMDPSFDFPDDWQHAITSVLSITSSEELGSAANHPYDTPVVLVRGSKNSGKSTFSRLLANNLTGRYHRVAFIDCDLGQSEFTPAGMVSLNVLEAPIFGPPFTHTSSPRHAHFVGGNSPKTSPSHYLEALGDLAQRYQLEIKYSESLEERIIEDGSTKITDSVPLVINTQGWVKGLGADLLQSIEGLFSPTHIVDFQHSRVPSSLEPFQARPQSFLEHSRQDLSTNSHQLIKLLPMLPSSRSPRFSAADLRSLALASYFYGRNYKDKGTDQGGLSTRWDTSLSIRDAAPIAVDIHSGLENITIIAPAGDDVVQADLPRAIVCGLVGLVVSESLSTQPETVYTQGGLPPPPHSSRCVGLGFVRGASATHLHLLTPVPASQLRLCRALVLGELTMPVWAFLEPEKDTQEENGLPFLQWGRSVAEDAGGERRRIRRNVMRRGQF</sequence>
<dbReference type="GO" id="GO:0051731">
    <property type="term" value="F:polynucleotide 5'-hydroxyl-kinase activity"/>
    <property type="evidence" value="ECO:0007669"/>
    <property type="project" value="InterPro"/>
</dbReference>
<feature type="domain" description="Clp1 P-loop" evidence="10">
    <location>
        <begin position="366"/>
        <end position="527"/>
    </location>
</feature>
<protein>
    <recommendedName>
        <fullName evidence="3">Polynucleotide 5'-hydroxyl-kinase GRC3</fullName>
    </recommendedName>
    <alternativeName>
        <fullName evidence="8">Polynucleotide 5'-hydroxyl-kinase NOL9</fullName>
    </alternativeName>
    <alternativeName>
        <fullName evidence="2">Polynucleotide 5'-hydroxyl-kinase grc3</fullName>
    </alternativeName>
</protein>